<organism evidence="1 2">
    <name type="scientific">Yoonia algicola</name>
    <dbReference type="NCBI Taxonomy" id="3137368"/>
    <lineage>
        <taxon>Bacteria</taxon>
        <taxon>Pseudomonadati</taxon>
        <taxon>Pseudomonadota</taxon>
        <taxon>Alphaproteobacteria</taxon>
        <taxon>Rhodobacterales</taxon>
        <taxon>Paracoccaceae</taxon>
        <taxon>Yoonia</taxon>
    </lineage>
</organism>
<name>A0AAN0M3M0_9RHOB</name>
<dbReference type="EMBL" id="CP151762">
    <property type="protein sequence ID" value="WZU62438.1"/>
    <property type="molecule type" value="Genomic_DNA"/>
</dbReference>
<keyword evidence="2" id="KW-1185">Reference proteome</keyword>
<reference evidence="1 2" key="1">
    <citation type="submission" date="2024-04" db="EMBL/GenBank/DDBJ databases">
        <title>Phylogenomic analyses of a clade within the roseobacter group suggest taxonomic reassignments of species of the genera Aestuariivita, Citreicella, Loktanella, Nautella, Pelagibaca, Ruegeria, Thalassobius, Thiobacimonas and Tropicibacter, and the proposal o.</title>
        <authorList>
            <person name="Jeon C.O."/>
        </authorList>
    </citation>
    <scope>NUCLEOTIDE SEQUENCE [LARGE SCALE GENOMIC DNA]</scope>
    <source>
        <strain evidence="1 2">G8-12</strain>
    </source>
</reference>
<dbReference type="KEGG" id="yag:AABB28_11065"/>
<evidence type="ECO:0000313" key="1">
    <source>
        <dbReference type="EMBL" id="WZU62438.1"/>
    </source>
</evidence>
<evidence type="ECO:0000313" key="2">
    <source>
        <dbReference type="Proteomes" id="UP001451782"/>
    </source>
</evidence>
<accession>A0AAN0M3M0</accession>
<dbReference type="RefSeq" id="WP_342068842.1">
    <property type="nucleotide sequence ID" value="NZ_CP151762.1"/>
</dbReference>
<sequence>MTPAVTLSMTAQGMQVASAVIGKQMRLTDAMIDQMLVAQRALINGYALAPLPNPPSR</sequence>
<proteinExistence type="predicted"/>
<protein>
    <submittedName>
        <fullName evidence="1">Uncharacterized protein</fullName>
    </submittedName>
</protein>
<dbReference type="AlphaFoldDB" id="A0AAN0M3M0"/>
<gene>
    <name evidence="1" type="ORF">AABB28_11065</name>
</gene>
<dbReference type="Proteomes" id="UP001451782">
    <property type="component" value="Chromosome"/>
</dbReference>